<dbReference type="RefSeq" id="WP_126627292.1">
    <property type="nucleotide sequence ID" value="NZ_BIFT01000001.1"/>
</dbReference>
<dbReference type="InterPro" id="IPR023210">
    <property type="entry name" value="NADP_OxRdtase_dom"/>
</dbReference>
<dbReference type="SUPFAM" id="SSF51430">
    <property type="entry name" value="NAD(P)-linked oxidoreductase"/>
    <property type="match status" value="1"/>
</dbReference>
<comment type="caution">
    <text evidence="2">The sequence shown here is derived from an EMBL/GenBank/DDBJ whole genome shotgun (WGS) entry which is preliminary data.</text>
</comment>
<keyword evidence="3" id="KW-1185">Reference proteome</keyword>
<dbReference type="PRINTS" id="PR00069">
    <property type="entry name" value="ALDKETRDTASE"/>
</dbReference>
<dbReference type="CDD" id="cd19086">
    <property type="entry name" value="AKR_AKR11C1"/>
    <property type="match status" value="1"/>
</dbReference>
<dbReference type="Gene3D" id="3.20.20.100">
    <property type="entry name" value="NADP-dependent oxidoreductase domain"/>
    <property type="match status" value="1"/>
</dbReference>
<dbReference type="InterPro" id="IPR020471">
    <property type="entry name" value="AKR"/>
</dbReference>
<protein>
    <submittedName>
        <fullName evidence="2">Oxidoreductase</fullName>
    </submittedName>
</protein>
<proteinExistence type="predicted"/>
<dbReference type="PANTHER" id="PTHR43312">
    <property type="entry name" value="D-THREO-ALDOSE 1-DEHYDROGENASE"/>
    <property type="match status" value="1"/>
</dbReference>
<dbReference type="Pfam" id="PF00248">
    <property type="entry name" value="Aldo_ket_red"/>
    <property type="match status" value="1"/>
</dbReference>
<dbReference type="Proteomes" id="UP000287171">
    <property type="component" value="Unassembled WGS sequence"/>
</dbReference>
<sequence length="329" mass="36603">MQYRTLGRTGWKPSEIGFGSWGIGGDAWGQKDDSAGLAALNKAIDEGVNFIDTADVYGDGHSERLVAQVRKERSEPLFIATKAGRRLSPHVAAGYKDTQQLTSFVERSLRNLDVEALDLLQLHCPPTEVYSMPEVFAHLDTLVQQGKLRNYGVSVEKVEEALKAIEYPNLKTVQIIFNMFRLKPAEAFFAAARERNVGIIVRVPLASGLLTGKFKANTQFDANDHRNFNRHGESFDQGETFSGVDYETGLQAVEELRALVPEGTTLAQFALRWILMFPEVSTIIPGAKNPAQAVDNTSASKLAALSDDTMRRIQEIYDTRIRAQVQSRW</sequence>
<name>A0A402B6B1_9CHLR</name>
<dbReference type="OrthoDB" id="9773828at2"/>
<evidence type="ECO:0000313" key="2">
    <source>
        <dbReference type="EMBL" id="GCE26882.1"/>
    </source>
</evidence>
<organism evidence="2 3">
    <name type="scientific">Dictyobacter alpinus</name>
    <dbReference type="NCBI Taxonomy" id="2014873"/>
    <lineage>
        <taxon>Bacteria</taxon>
        <taxon>Bacillati</taxon>
        <taxon>Chloroflexota</taxon>
        <taxon>Ktedonobacteria</taxon>
        <taxon>Ktedonobacterales</taxon>
        <taxon>Dictyobacteraceae</taxon>
        <taxon>Dictyobacter</taxon>
    </lineage>
</organism>
<accession>A0A402B6B1</accession>
<evidence type="ECO:0000259" key="1">
    <source>
        <dbReference type="Pfam" id="PF00248"/>
    </source>
</evidence>
<evidence type="ECO:0000313" key="3">
    <source>
        <dbReference type="Proteomes" id="UP000287171"/>
    </source>
</evidence>
<dbReference type="InterPro" id="IPR053135">
    <property type="entry name" value="AKR2_Oxidoreductase"/>
</dbReference>
<dbReference type="AlphaFoldDB" id="A0A402B6B1"/>
<dbReference type="EMBL" id="BIFT01000001">
    <property type="protein sequence ID" value="GCE26882.1"/>
    <property type="molecule type" value="Genomic_DNA"/>
</dbReference>
<reference evidence="3" key="1">
    <citation type="submission" date="2018-12" db="EMBL/GenBank/DDBJ databases">
        <title>Tengunoibacter tsumagoiensis gen. nov., sp. nov., Dictyobacter kobayashii sp. nov., D. alpinus sp. nov., and D. joshuensis sp. nov. and description of Dictyobacteraceae fam. nov. within the order Ktedonobacterales isolated from Tengu-no-mugimeshi.</title>
        <authorList>
            <person name="Wang C.M."/>
            <person name="Zheng Y."/>
            <person name="Sakai Y."/>
            <person name="Toyoda A."/>
            <person name="Minakuchi Y."/>
            <person name="Abe K."/>
            <person name="Yokota A."/>
            <person name="Yabe S."/>
        </authorList>
    </citation>
    <scope>NUCLEOTIDE SEQUENCE [LARGE SCALE GENOMIC DNA]</scope>
    <source>
        <strain evidence="3">Uno16</strain>
    </source>
</reference>
<dbReference type="InterPro" id="IPR036812">
    <property type="entry name" value="NAD(P)_OxRdtase_dom_sf"/>
</dbReference>
<dbReference type="GO" id="GO:0016491">
    <property type="term" value="F:oxidoreductase activity"/>
    <property type="evidence" value="ECO:0007669"/>
    <property type="project" value="InterPro"/>
</dbReference>
<dbReference type="PANTHER" id="PTHR43312:SF1">
    <property type="entry name" value="NADP-DEPENDENT OXIDOREDUCTASE DOMAIN-CONTAINING PROTEIN"/>
    <property type="match status" value="1"/>
</dbReference>
<feature type="domain" description="NADP-dependent oxidoreductase" evidence="1">
    <location>
        <begin position="15"/>
        <end position="317"/>
    </location>
</feature>
<gene>
    <name evidence="2" type="ORF">KDA_23660</name>
</gene>